<dbReference type="InterPro" id="IPR027417">
    <property type="entry name" value="P-loop_NTPase"/>
</dbReference>
<name>A0ABN9PT11_9DINO</name>
<reference evidence="1" key="1">
    <citation type="submission" date="2023-10" db="EMBL/GenBank/DDBJ databases">
        <authorList>
            <person name="Chen Y."/>
            <person name="Shah S."/>
            <person name="Dougan E. K."/>
            <person name="Thang M."/>
            <person name="Chan C."/>
        </authorList>
    </citation>
    <scope>NUCLEOTIDE SEQUENCE [LARGE SCALE GENOMIC DNA]</scope>
</reference>
<sequence>CRTGRIRGKWNQKCATAFRGSRLLVCRTSPRRRSPARSCSPRMSLLVCVSPLIRHIHETVGSLDFAHRAISIEVRAFENVDVVEADDAELMSDVQHMPSAGMGALRHEPEAMKKALLAGPAEVGPRSDKA</sequence>
<dbReference type="SUPFAM" id="SSF52540">
    <property type="entry name" value="P-loop containing nucleoside triphosphate hydrolases"/>
    <property type="match status" value="1"/>
</dbReference>
<feature type="non-terminal residue" evidence="1">
    <location>
        <position position="130"/>
    </location>
</feature>
<comment type="caution">
    <text evidence="1">The sequence shown here is derived from an EMBL/GenBank/DDBJ whole genome shotgun (WGS) entry which is preliminary data.</text>
</comment>
<organism evidence="1 2">
    <name type="scientific">Prorocentrum cordatum</name>
    <dbReference type="NCBI Taxonomy" id="2364126"/>
    <lineage>
        <taxon>Eukaryota</taxon>
        <taxon>Sar</taxon>
        <taxon>Alveolata</taxon>
        <taxon>Dinophyceae</taxon>
        <taxon>Prorocentrales</taxon>
        <taxon>Prorocentraceae</taxon>
        <taxon>Prorocentrum</taxon>
    </lineage>
</organism>
<accession>A0ABN9PT11</accession>
<dbReference type="EMBL" id="CAUYUJ010001182">
    <property type="protein sequence ID" value="CAK0794651.1"/>
    <property type="molecule type" value="Genomic_DNA"/>
</dbReference>
<gene>
    <name evidence="1" type="ORF">PCOR1329_LOCUS4569</name>
</gene>
<protein>
    <recommendedName>
        <fullName evidence="3">Kinesin motor domain-containing protein</fullName>
    </recommendedName>
</protein>
<evidence type="ECO:0000313" key="2">
    <source>
        <dbReference type="Proteomes" id="UP001189429"/>
    </source>
</evidence>
<evidence type="ECO:0008006" key="3">
    <source>
        <dbReference type="Google" id="ProtNLM"/>
    </source>
</evidence>
<proteinExistence type="predicted"/>
<evidence type="ECO:0000313" key="1">
    <source>
        <dbReference type="EMBL" id="CAK0794651.1"/>
    </source>
</evidence>
<feature type="non-terminal residue" evidence="1">
    <location>
        <position position="1"/>
    </location>
</feature>
<keyword evidence="2" id="KW-1185">Reference proteome</keyword>
<dbReference type="Proteomes" id="UP001189429">
    <property type="component" value="Unassembled WGS sequence"/>
</dbReference>